<protein>
    <recommendedName>
        <fullName evidence="1">DUF7455 domain-containing protein</fullName>
    </recommendedName>
</protein>
<proteinExistence type="predicted"/>
<dbReference type="Pfam" id="PF24254">
    <property type="entry name" value="DUF7455"/>
    <property type="match status" value="1"/>
</dbReference>
<reference evidence="2 3" key="1">
    <citation type="submission" date="2018-11" db="EMBL/GenBank/DDBJ databases">
        <title>Multidrug-resistant genes are associated with an 42-kb island TGI1 carrying a complex class 1 integron in a Trueperella pyogenes.</title>
        <authorList>
            <person name="Dong W."/>
        </authorList>
    </citation>
    <scope>NUCLEOTIDE SEQUENCE [LARGE SCALE GENOMIC DNA]</scope>
    <source>
        <strain evidence="2 3">TP4</strain>
    </source>
</reference>
<gene>
    <name evidence="2" type="ORF">EBQ10_00820</name>
</gene>
<name>A0A3S9QJ36_9ACTO</name>
<accession>A0A3S9QJ36</accession>
<dbReference type="EMBL" id="CP033905">
    <property type="protein sequence ID" value="AZR05981.1"/>
    <property type="molecule type" value="Genomic_DNA"/>
</dbReference>
<evidence type="ECO:0000313" key="2">
    <source>
        <dbReference type="EMBL" id="AZR05981.1"/>
    </source>
</evidence>
<organism evidence="2 3">
    <name type="scientific">Trueperella pyogenes</name>
    <dbReference type="NCBI Taxonomy" id="1661"/>
    <lineage>
        <taxon>Bacteria</taxon>
        <taxon>Bacillati</taxon>
        <taxon>Actinomycetota</taxon>
        <taxon>Actinomycetes</taxon>
        <taxon>Actinomycetales</taxon>
        <taxon>Actinomycetaceae</taxon>
        <taxon>Trueperella</taxon>
    </lineage>
</organism>
<dbReference type="GeneID" id="97532162"/>
<dbReference type="Proteomes" id="UP000275951">
    <property type="component" value="Chromosome"/>
</dbReference>
<dbReference type="OrthoDB" id="3539048at2"/>
<sequence>MNTVLETPILTAADRCDACSAQAYVRVELASGQLFFCGHHAREHMPALEKVAISIIDETDHVQK</sequence>
<dbReference type="InterPro" id="IPR055878">
    <property type="entry name" value="DUF7455"/>
</dbReference>
<dbReference type="AlphaFoldDB" id="A0A3S9QJ36"/>
<evidence type="ECO:0000259" key="1">
    <source>
        <dbReference type="Pfam" id="PF24254"/>
    </source>
</evidence>
<dbReference type="KEGG" id="tpy:CQ11_01025"/>
<evidence type="ECO:0000313" key="3">
    <source>
        <dbReference type="Proteomes" id="UP000275951"/>
    </source>
</evidence>
<dbReference type="RefSeq" id="WP_024964197.1">
    <property type="nucleotide sequence ID" value="NZ_CP012649.1"/>
</dbReference>
<feature type="domain" description="DUF7455" evidence="1">
    <location>
        <begin position="10"/>
        <end position="61"/>
    </location>
</feature>